<evidence type="ECO:0000256" key="1">
    <source>
        <dbReference type="PROSITE-ProRule" id="PRU00023"/>
    </source>
</evidence>
<dbReference type="InterPro" id="IPR003961">
    <property type="entry name" value="FN3_dom"/>
</dbReference>
<dbReference type="InterPro" id="IPR036116">
    <property type="entry name" value="FN3_sf"/>
</dbReference>
<dbReference type="CDD" id="cd00063">
    <property type="entry name" value="FN3"/>
    <property type="match status" value="1"/>
</dbReference>
<keyword evidence="1" id="KW-0040">ANK repeat</keyword>
<dbReference type="InterPro" id="IPR013783">
    <property type="entry name" value="Ig-like_fold"/>
</dbReference>
<dbReference type="EMBL" id="JAKMXF010000022">
    <property type="protein sequence ID" value="KAI6661147.1"/>
    <property type="molecule type" value="Genomic_DNA"/>
</dbReference>
<dbReference type="InterPro" id="IPR036770">
    <property type="entry name" value="Ankyrin_rpt-contain_sf"/>
</dbReference>
<dbReference type="SUPFAM" id="SSF48403">
    <property type="entry name" value="Ankyrin repeat"/>
    <property type="match status" value="1"/>
</dbReference>
<gene>
    <name evidence="4" type="ORF">LOD99_13869</name>
</gene>
<dbReference type="SUPFAM" id="SSF49265">
    <property type="entry name" value="Fibronectin type III"/>
    <property type="match status" value="1"/>
</dbReference>
<protein>
    <submittedName>
        <fullName evidence="4">Fibronectin type 3 and ankyrin repeat domains protein 1-like</fullName>
    </submittedName>
</protein>
<keyword evidence="5" id="KW-1185">Reference proteome</keyword>
<feature type="repeat" description="ANK" evidence="1">
    <location>
        <begin position="187"/>
        <end position="219"/>
    </location>
</feature>
<dbReference type="AlphaFoldDB" id="A0AAV7KID2"/>
<name>A0AAV7KID2_9METZ</name>
<reference evidence="4 5" key="1">
    <citation type="journal article" date="2023" name="BMC Biol.">
        <title>The compact genome of the sponge Oopsacas minuta (Hexactinellida) is lacking key metazoan core genes.</title>
        <authorList>
            <person name="Santini S."/>
            <person name="Schenkelaars Q."/>
            <person name="Jourda C."/>
            <person name="Duchesne M."/>
            <person name="Belahbib H."/>
            <person name="Rocher C."/>
            <person name="Selva M."/>
            <person name="Riesgo A."/>
            <person name="Vervoort M."/>
            <person name="Leys S.P."/>
            <person name="Kodjabachian L."/>
            <person name="Le Bivic A."/>
            <person name="Borchiellini C."/>
            <person name="Claverie J.M."/>
            <person name="Renard E."/>
        </authorList>
    </citation>
    <scope>NUCLEOTIDE SEQUENCE [LARGE SCALE GENOMIC DNA]</scope>
    <source>
        <strain evidence="4">SPO-2</strain>
    </source>
</reference>
<dbReference type="PROSITE" id="PS50853">
    <property type="entry name" value="FN3"/>
    <property type="match status" value="1"/>
</dbReference>
<dbReference type="PROSITE" id="PS50088">
    <property type="entry name" value="ANK_REPEAT"/>
    <property type="match status" value="5"/>
</dbReference>
<dbReference type="Gene3D" id="2.60.40.10">
    <property type="entry name" value="Immunoglobulins"/>
    <property type="match status" value="1"/>
</dbReference>
<comment type="caution">
    <text evidence="4">The sequence shown here is derived from an EMBL/GenBank/DDBJ whole genome shotgun (WGS) entry which is preliminary data.</text>
</comment>
<dbReference type="SMART" id="SM00248">
    <property type="entry name" value="ANK"/>
    <property type="match status" value="5"/>
</dbReference>
<feature type="repeat" description="ANK" evidence="1">
    <location>
        <begin position="254"/>
        <end position="287"/>
    </location>
</feature>
<proteinExistence type="predicted"/>
<evidence type="ECO:0000313" key="5">
    <source>
        <dbReference type="Proteomes" id="UP001165289"/>
    </source>
</evidence>
<feature type="repeat" description="ANK" evidence="1">
    <location>
        <begin position="288"/>
        <end position="320"/>
    </location>
</feature>
<feature type="repeat" description="ANK" evidence="1">
    <location>
        <begin position="154"/>
        <end position="186"/>
    </location>
</feature>
<dbReference type="PROSITE" id="PS50297">
    <property type="entry name" value="ANK_REP_REGION"/>
    <property type="match status" value="3"/>
</dbReference>
<evidence type="ECO:0000259" key="3">
    <source>
        <dbReference type="PROSITE" id="PS50853"/>
    </source>
</evidence>
<dbReference type="Proteomes" id="UP001165289">
    <property type="component" value="Unassembled WGS sequence"/>
</dbReference>
<dbReference type="GO" id="GO:0042981">
    <property type="term" value="P:regulation of apoptotic process"/>
    <property type="evidence" value="ECO:0007669"/>
    <property type="project" value="TreeGrafter"/>
</dbReference>
<organism evidence="4 5">
    <name type="scientific">Oopsacas minuta</name>
    <dbReference type="NCBI Taxonomy" id="111878"/>
    <lineage>
        <taxon>Eukaryota</taxon>
        <taxon>Metazoa</taxon>
        <taxon>Porifera</taxon>
        <taxon>Hexactinellida</taxon>
        <taxon>Hexasterophora</taxon>
        <taxon>Lyssacinosida</taxon>
        <taxon>Leucopsacidae</taxon>
        <taxon>Oopsacas</taxon>
    </lineage>
</organism>
<dbReference type="PANTHER" id="PTHR24183">
    <property type="entry name" value="FIBRONECTIN TYPE 3 AND ANKYRIN REPEAT DOMAINS PROTEIN 1"/>
    <property type="match status" value="1"/>
</dbReference>
<accession>A0AAV7KID2</accession>
<sequence length="356" mass="39739">MPKWSLSTFVPEDSSSLEPTSPPLVTQLTHHSARISWSLPSSLSVPHSDRPCFQIELQMCSSDASKENPQKTIYQGYALFCNYDELVSSQRYRVRVCYKYKGEVSPWSGASWFDTHPLPSTGKDVHRAINNWNEDQLIELLREDKVSVDIPNDEGLSPLMNSAKKGYTNIAKVLLDYGADTTFTTSSGKTAISMACFHGHVEMVELLISYHAPWDIPVKSGLYPIHSAVSGGNLEVVRFFLDKGVCVDLLEVGTKWTPLMRGVVVGTTLEILELLLEKGASTSVRDDEYKTPLMLAVINGREEIVELLLKFGSDPHLSNKYSKNAVDFARTLSADGIAHSVQRHVRILKMLEEYKS</sequence>
<feature type="domain" description="Fibronectin type-III" evidence="3">
    <location>
        <begin position="19"/>
        <end position="118"/>
    </location>
</feature>
<evidence type="ECO:0000313" key="4">
    <source>
        <dbReference type="EMBL" id="KAI6661147.1"/>
    </source>
</evidence>
<dbReference type="Pfam" id="PF12796">
    <property type="entry name" value="Ank_2"/>
    <property type="match status" value="2"/>
</dbReference>
<dbReference type="InterPro" id="IPR002110">
    <property type="entry name" value="Ankyrin_rpt"/>
</dbReference>
<dbReference type="PANTHER" id="PTHR24183:SF1">
    <property type="entry name" value="FIBRONECTIN TYPE 3 AND ANKYRIN REPEAT DOMAINS PROTEIN 1"/>
    <property type="match status" value="1"/>
</dbReference>
<dbReference type="Gene3D" id="1.25.40.20">
    <property type="entry name" value="Ankyrin repeat-containing domain"/>
    <property type="match status" value="1"/>
</dbReference>
<feature type="region of interest" description="Disordered" evidence="2">
    <location>
        <begin position="1"/>
        <end position="21"/>
    </location>
</feature>
<dbReference type="GO" id="GO:0005634">
    <property type="term" value="C:nucleus"/>
    <property type="evidence" value="ECO:0007669"/>
    <property type="project" value="TreeGrafter"/>
</dbReference>
<feature type="repeat" description="ANK" evidence="1">
    <location>
        <begin position="220"/>
        <end position="252"/>
    </location>
</feature>
<dbReference type="PRINTS" id="PR01415">
    <property type="entry name" value="ANKYRIN"/>
</dbReference>
<evidence type="ECO:0000256" key="2">
    <source>
        <dbReference type="SAM" id="MobiDB-lite"/>
    </source>
</evidence>
<dbReference type="Pfam" id="PF00023">
    <property type="entry name" value="Ank"/>
    <property type="match status" value="1"/>
</dbReference>